<accession>A0A918W2D4</accession>
<keyword evidence="1" id="KW-0472">Membrane</keyword>
<evidence type="ECO:0000313" key="3">
    <source>
        <dbReference type="Proteomes" id="UP000610456"/>
    </source>
</evidence>
<dbReference type="Proteomes" id="UP000610456">
    <property type="component" value="Unassembled WGS sequence"/>
</dbReference>
<feature type="transmembrane region" description="Helical" evidence="1">
    <location>
        <begin position="71"/>
        <end position="88"/>
    </location>
</feature>
<gene>
    <name evidence="2" type="ORF">GCM10007103_31760</name>
</gene>
<feature type="transmembrane region" description="Helical" evidence="1">
    <location>
        <begin position="125"/>
        <end position="144"/>
    </location>
</feature>
<evidence type="ECO:0000313" key="2">
    <source>
        <dbReference type="EMBL" id="GHA48519.1"/>
    </source>
</evidence>
<keyword evidence="1" id="KW-1133">Transmembrane helix</keyword>
<keyword evidence="3" id="KW-1185">Reference proteome</keyword>
<protein>
    <submittedName>
        <fullName evidence="2">Uncharacterized protein</fullName>
    </submittedName>
</protein>
<proteinExistence type="predicted"/>
<evidence type="ECO:0000256" key="1">
    <source>
        <dbReference type="SAM" id="Phobius"/>
    </source>
</evidence>
<sequence length="207" mass="23571">MNFDNIKDKMDAEPMDNIQVPQRMEGIGSRKMPIQKVRKTMRGEIITQLICIAVFFAVPSFVEMYRLPKSLYYMLMFITSLITLGYLIKMSWFLNKTSNLSAGSKETVVTFIHDLQLTLEVYKTAIIAGSLLLPFSLIIFLLGIEHVDESIFTKFILLDMSPLMLLIGAVGYIVLAVLIYFGTVAWSNSLYGVHIKKLEETLKELEI</sequence>
<keyword evidence="1" id="KW-0812">Transmembrane</keyword>
<name>A0A918W2D4_9FLAO</name>
<reference evidence="2" key="2">
    <citation type="submission" date="2020-09" db="EMBL/GenBank/DDBJ databases">
        <authorList>
            <person name="Sun Q."/>
            <person name="Kim S."/>
        </authorList>
    </citation>
    <scope>NUCLEOTIDE SEQUENCE</scope>
    <source>
        <strain evidence="2">KCTC 12719</strain>
    </source>
</reference>
<dbReference type="EMBL" id="BMXB01000019">
    <property type="protein sequence ID" value="GHA48519.1"/>
    <property type="molecule type" value="Genomic_DNA"/>
</dbReference>
<dbReference type="RefSeq" id="WP_189605886.1">
    <property type="nucleotide sequence ID" value="NZ_BMXB01000019.1"/>
</dbReference>
<feature type="transmembrane region" description="Helical" evidence="1">
    <location>
        <begin position="45"/>
        <end position="65"/>
    </location>
</feature>
<comment type="caution">
    <text evidence="2">The sequence shown here is derived from an EMBL/GenBank/DDBJ whole genome shotgun (WGS) entry which is preliminary data.</text>
</comment>
<dbReference type="AlphaFoldDB" id="A0A918W2D4"/>
<feature type="transmembrane region" description="Helical" evidence="1">
    <location>
        <begin position="164"/>
        <end position="187"/>
    </location>
</feature>
<organism evidence="2 3">
    <name type="scientific">Salinimicrobium marinum</name>
    <dbReference type="NCBI Taxonomy" id="680283"/>
    <lineage>
        <taxon>Bacteria</taxon>
        <taxon>Pseudomonadati</taxon>
        <taxon>Bacteroidota</taxon>
        <taxon>Flavobacteriia</taxon>
        <taxon>Flavobacteriales</taxon>
        <taxon>Flavobacteriaceae</taxon>
        <taxon>Salinimicrobium</taxon>
    </lineage>
</organism>
<reference evidence="2" key="1">
    <citation type="journal article" date="2014" name="Int. J. Syst. Evol. Microbiol.">
        <title>Complete genome sequence of Corynebacterium casei LMG S-19264T (=DSM 44701T), isolated from a smear-ripened cheese.</title>
        <authorList>
            <consortium name="US DOE Joint Genome Institute (JGI-PGF)"/>
            <person name="Walter F."/>
            <person name="Albersmeier A."/>
            <person name="Kalinowski J."/>
            <person name="Ruckert C."/>
        </authorList>
    </citation>
    <scope>NUCLEOTIDE SEQUENCE</scope>
    <source>
        <strain evidence="2">KCTC 12719</strain>
    </source>
</reference>